<dbReference type="RefSeq" id="WP_184136179.1">
    <property type="nucleotide sequence ID" value="NZ_JACHKT010000031.1"/>
</dbReference>
<comment type="caution">
    <text evidence="1">The sequence shown here is derived from an EMBL/GenBank/DDBJ whole genome shotgun (WGS) entry which is preliminary data.</text>
</comment>
<dbReference type="Proteomes" id="UP000524404">
    <property type="component" value="Unassembled WGS sequence"/>
</dbReference>
<evidence type="ECO:0000313" key="2">
    <source>
        <dbReference type="Proteomes" id="UP000524404"/>
    </source>
</evidence>
<name>A0A841EL25_9BACT</name>
<dbReference type="EMBL" id="JACHKT010000031">
    <property type="protein sequence ID" value="MBB6004867.1"/>
    <property type="molecule type" value="Genomic_DNA"/>
</dbReference>
<dbReference type="AlphaFoldDB" id="A0A841EL25"/>
<sequence>MKRILHLIMIGFGYFMIPFFAFSQKQFSYIDGYSINTSFGMATTVGELGHLGTFNPVISIGVEKGISQKINLMFESNFGNLSGYENKPYFSRFESDFFQLNFLTSLNLSRLFEDSRRNSILKPYIGLGMIWFHTDVYDLKSGAFLRTTADGTTRHTSIFQQAGVGVGSKGIYYTRELVVPFGFMTELWLSKRLSTVFDLRYSWVYNDKLDATTAYNLTTPHKIGGVNSYSDTANDGWINLSVGLKYKFVSLRIMKQRGI</sequence>
<evidence type="ECO:0008006" key="3">
    <source>
        <dbReference type="Google" id="ProtNLM"/>
    </source>
</evidence>
<organism evidence="1 2">
    <name type="scientific">Arcicella rosea</name>
    <dbReference type="NCBI Taxonomy" id="502909"/>
    <lineage>
        <taxon>Bacteria</taxon>
        <taxon>Pseudomonadati</taxon>
        <taxon>Bacteroidota</taxon>
        <taxon>Cytophagia</taxon>
        <taxon>Cytophagales</taxon>
        <taxon>Flectobacillaceae</taxon>
        <taxon>Arcicella</taxon>
    </lineage>
</organism>
<keyword evidence="2" id="KW-1185">Reference proteome</keyword>
<evidence type="ECO:0000313" key="1">
    <source>
        <dbReference type="EMBL" id="MBB6004867.1"/>
    </source>
</evidence>
<proteinExistence type="predicted"/>
<reference evidence="1 2" key="1">
    <citation type="submission" date="2020-08" db="EMBL/GenBank/DDBJ databases">
        <title>Functional genomics of gut bacteria from endangered species of beetles.</title>
        <authorList>
            <person name="Carlos-Shanley C."/>
        </authorList>
    </citation>
    <scope>NUCLEOTIDE SEQUENCE [LARGE SCALE GENOMIC DNA]</scope>
    <source>
        <strain evidence="1 2">S00070</strain>
    </source>
</reference>
<protein>
    <recommendedName>
        <fullName evidence="3">Outer membrane protein beta-barrel domain-containing protein</fullName>
    </recommendedName>
</protein>
<gene>
    <name evidence="1" type="ORF">HNP25_003537</name>
</gene>
<accession>A0A841EL25</accession>